<reference evidence="3 4" key="1">
    <citation type="submission" date="2024-01" db="EMBL/GenBank/DDBJ databases">
        <title>The genome sequence of Erythrobacteraceae sp. strain 1XM1-14.</title>
        <authorList>
            <person name="Liu Y."/>
        </authorList>
    </citation>
    <scope>NUCLEOTIDE SEQUENCE [LARGE SCALE GENOMIC DNA]</scope>
    <source>
        <strain evidence="3 4">1XM1-14</strain>
    </source>
</reference>
<dbReference type="Pfam" id="PF03992">
    <property type="entry name" value="ABM"/>
    <property type="match status" value="1"/>
</dbReference>
<keyword evidence="3" id="KW-0560">Oxidoreductase</keyword>
<accession>A0ABU7GHF4</accession>
<evidence type="ECO:0000259" key="2">
    <source>
        <dbReference type="Pfam" id="PF03992"/>
    </source>
</evidence>
<evidence type="ECO:0000313" key="4">
    <source>
        <dbReference type="Proteomes" id="UP001343492"/>
    </source>
</evidence>
<proteinExistence type="predicted"/>
<dbReference type="EMBL" id="JAZDQV010000006">
    <property type="protein sequence ID" value="MEE1877651.1"/>
    <property type="molecule type" value="Genomic_DNA"/>
</dbReference>
<feature type="domain" description="ABM" evidence="2">
    <location>
        <begin position="38"/>
        <end position="102"/>
    </location>
</feature>
<dbReference type="SUPFAM" id="SSF54909">
    <property type="entry name" value="Dimeric alpha+beta barrel"/>
    <property type="match status" value="1"/>
</dbReference>
<keyword evidence="4" id="KW-1185">Reference proteome</keyword>
<gene>
    <name evidence="3" type="ORF">VRS74_08150</name>
</gene>
<name>A0ABU7GHF4_9SPHN</name>
<dbReference type="GO" id="GO:0004497">
    <property type="term" value="F:monooxygenase activity"/>
    <property type="evidence" value="ECO:0007669"/>
    <property type="project" value="UniProtKB-KW"/>
</dbReference>
<dbReference type="RefSeq" id="WP_354144749.1">
    <property type="nucleotide sequence ID" value="NZ_JAZDQV010000006.1"/>
</dbReference>
<dbReference type="PROSITE" id="PS51257">
    <property type="entry name" value="PROKAR_LIPOPROTEIN"/>
    <property type="match status" value="1"/>
</dbReference>
<protein>
    <submittedName>
        <fullName evidence="3">Antibiotic biosynthesis monooxygenase</fullName>
    </submittedName>
</protein>
<keyword evidence="3" id="KW-0503">Monooxygenase</keyword>
<feature type="chain" id="PRO_5045884098" evidence="1">
    <location>
        <begin position="21"/>
        <end position="135"/>
    </location>
</feature>
<feature type="signal peptide" evidence="1">
    <location>
        <begin position="1"/>
        <end position="20"/>
    </location>
</feature>
<dbReference type="Proteomes" id="UP001343492">
    <property type="component" value="Unassembled WGS sequence"/>
</dbReference>
<dbReference type="InterPro" id="IPR011008">
    <property type="entry name" value="Dimeric_a/b-barrel"/>
</dbReference>
<comment type="caution">
    <text evidence="3">The sequence shown here is derived from an EMBL/GenBank/DDBJ whole genome shotgun (WGS) entry which is preliminary data.</text>
</comment>
<evidence type="ECO:0000313" key="3">
    <source>
        <dbReference type="EMBL" id="MEE1877651.1"/>
    </source>
</evidence>
<organism evidence="3 4">
    <name type="scientific">Altererythrobacter litoralis</name>
    <dbReference type="NCBI Taxonomy" id="3113904"/>
    <lineage>
        <taxon>Bacteria</taxon>
        <taxon>Pseudomonadati</taxon>
        <taxon>Pseudomonadota</taxon>
        <taxon>Alphaproteobacteria</taxon>
        <taxon>Sphingomonadales</taxon>
        <taxon>Erythrobacteraceae</taxon>
        <taxon>Altererythrobacter</taxon>
    </lineage>
</organism>
<evidence type="ECO:0000256" key="1">
    <source>
        <dbReference type="SAM" id="SignalP"/>
    </source>
</evidence>
<sequence>MRLGKTFAVLALLAAGLAACNSPTTETALAPATSQNGVTLIIRFEASDKGLAELKSILDGVSDAMKSEAGFVSAKVYRNIDEPNIFVLEEVWTTKELHFEHFDRINQSGDWAHIESLLVAEPQMGYYSLDAAGAE</sequence>
<dbReference type="InterPro" id="IPR007138">
    <property type="entry name" value="ABM_dom"/>
</dbReference>
<keyword evidence="1" id="KW-0732">Signal</keyword>
<dbReference type="Gene3D" id="3.30.70.100">
    <property type="match status" value="1"/>
</dbReference>